<keyword evidence="3" id="KW-1185">Reference proteome</keyword>
<feature type="region of interest" description="Disordered" evidence="1">
    <location>
        <begin position="316"/>
        <end position="337"/>
    </location>
</feature>
<name>A0ABR1RPY1_9PEZI</name>
<dbReference type="EMBL" id="JAQQWK010000014">
    <property type="protein sequence ID" value="KAK8017019.1"/>
    <property type="molecule type" value="Genomic_DNA"/>
</dbReference>
<proteinExistence type="predicted"/>
<evidence type="ECO:0000313" key="2">
    <source>
        <dbReference type="EMBL" id="KAK8017019.1"/>
    </source>
</evidence>
<dbReference type="Proteomes" id="UP001444661">
    <property type="component" value="Unassembled WGS sequence"/>
</dbReference>
<gene>
    <name evidence="2" type="ORF">PG993_015208</name>
</gene>
<comment type="caution">
    <text evidence="2">The sequence shown here is derived from an EMBL/GenBank/DDBJ whole genome shotgun (WGS) entry which is preliminary data.</text>
</comment>
<accession>A0ABR1RPY1</accession>
<reference evidence="2 3" key="1">
    <citation type="submission" date="2023-01" db="EMBL/GenBank/DDBJ databases">
        <title>Analysis of 21 Apiospora genomes using comparative genomics revels a genus with tremendous synthesis potential of carbohydrate active enzymes and secondary metabolites.</title>
        <authorList>
            <person name="Sorensen T."/>
        </authorList>
    </citation>
    <scope>NUCLEOTIDE SEQUENCE [LARGE SCALE GENOMIC DNA]</scope>
    <source>
        <strain evidence="2 3">CBS 33761</strain>
    </source>
</reference>
<sequence length="464" mass="50641">MVSDKNLSKKRSNTANIGAATAKLSKTWRKAIDAARKSRASTPTTTKTSRSAGPCINNNTPEASEAARFTRTINEAVFSPLSPHNGWEGRHRGSRYRSVKVLLTYWAETDDPAFGAAAAARALADVFQNRYGFDVLVWLIPIMQPQQALAAKLRQFARDTDSRQQPGENLLIFWYGGPAREDEIDGGPALWFGDGPTINSQIVPQILGAGKSDVLTLYDSPHALHGYNVTGPGLCEHLGAAAYNGVVAGFVSNNNRSSTDSITSNKDVNYHRHSPSFTRALIQILDNPDRAAQGLSVLDIHRKLVNRYNMAAAAAAAGGSELDEAREGGDDAGKDKGRRRGVYAYLPRTRPWLPSALRQTPTYCHLSRCPPRSEGGPASIVLARLGRRQSPEAAMSPTKEYTQQRVEDDEEESEKEKEDGAVEVTMRLRLRPPASTVNVGRWKEWILNAPAEATKLLSIGAKPT</sequence>
<protein>
    <submittedName>
        <fullName evidence="2">Uncharacterized protein</fullName>
    </submittedName>
</protein>
<feature type="region of interest" description="Disordered" evidence="1">
    <location>
        <begin position="387"/>
        <end position="420"/>
    </location>
</feature>
<feature type="compositionally biased region" description="Polar residues" evidence="1">
    <location>
        <begin position="40"/>
        <end position="61"/>
    </location>
</feature>
<feature type="region of interest" description="Disordered" evidence="1">
    <location>
        <begin position="34"/>
        <end position="61"/>
    </location>
</feature>
<evidence type="ECO:0000313" key="3">
    <source>
        <dbReference type="Proteomes" id="UP001444661"/>
    </source>
</evidence>
<evidence type="ECO:0000256" key="1">
    <source>
        <dbReference type="SAM" id="MobiDB-lite"/>
    </source>
</evidence>
<feature type="compositionally biased region" description="Basic and acidic residues" evidence="1">
    <location>
        <begin position="323"/>
        <end position="335"/>
    </location>
</feature>
<organism evidence="2 3">
    <name type="scientific">Apiospora rasikravindrae</name>
    <dbReference type="NCBI Taxonomy" id="990691"/>
    <lineage>
        <taxon>Eukaryota</taxon>
        <taxon>Fungi</taxon>
        <taxon>Dikarya</taxon>
        <taxon>Ascomycota</taxon>
        <taxon>Pezizomycotina</taxon>
        <taxon>Sordariomycetes</taxon>
        <taxon>Xylariomycetidae</taxon>
        <taxon>Amphisphaeriales</taxon>
        <taxon>Apiosporaceae</taxon>
        <taxon>Apiospora</taxon>
    </lineage>
</organism>